<gene>
    <name evidence="2" type="ORF">ONE63_011331</name>
</gene>
<dbReference type="InterPro" id="IPR047187">
    <property type="entry name" value="SF1_C_Upf1"/>
</dbReference>
<dbReference type="Pfam" id="PF13087">
    <property type="entry name" value="AAA_12"/>
    <property type="match status" value="1"/>
</dbReference>
<evidence type="ECO:0000259" key="1">
    <source>
        <dbReference type="SMART" id="SM00382"/>
    </source>
</evidence>
<dbReference type="CDD" id="cd18808">
    <property type="entry name" value="SF1_C_Upf1"/>
    <property type="match status" value="1"/>
</dbReference>
<organism evidence="2 3">
    <name type="scientific">Megalurothrips usitatus</name>
    <name type="common">bean blossom thrips</name>
    <dbReference type="NCBI Taxonomy" id="439358"/>
    <lineage>
        <taxon>Eukaryota</taxon>
        <taxon>Metazoa</taxon>
        <taxon>Ecdysozoa</taxon>
        <taxon>Arthropoda</taxon>
        <taxon>Hexapoda</taxon>
        <taxon>Insecta</taxon>
        <taxon>Pterygota</taxon>
        <taxon>Neoptera</taxon>
        <taxon>Paraneoptera</taxon>
        <taxon>Thysanoptera</taxon>
        <taxon>Terebrantia</taxon>
        <taxon>Thripoidea</taxon>
        <taxon>Thripidae</taxon>
        <taxon>Megalurothrips</taxon>
    </lineage>
</organism>
<name>A0AAV7X4Z4_9NEOP</name>
<dbReference type="SMART" id="SM00382">
    <property type="entry name" value="AAA"/>
    <property type="match status" value="1"/>
</dbReference>
<dbReference type="AlphaFoldDB" id="A0AAV7X4Z4"/>
<sequence>MRQHMRSSQHLFYQCGFPIFPSEVELLPGRRIPNLAPNRTVGAYDSYDQLLATHICLMTEDFIRTLNEQINNLRYSNEVNTRDFVNVRVQGCVGTGLELHFDPSKYKDMDWEEEKRFLCGNLVLLTQDSLNTFVFGVIRESDPEQLQLGNLVVELCTGVHKSGKFVPLTGFEYGNATFQLVESAAFYFPYLHVTQALKSDHKSGRTFGFAQEVVFAKFPSAPPRYLSSIQDLSESLMSDFQPGLSASQYQALQTALRQRVALIQGPPGTGKTFLGCKIAEYFVRLKNAKPSAFPGPVLVVAASNHTIREFLQRCTSFSAKVVHAYSPFHEREDHGALQREYDACESWDQRRQIMKGAEILAMTTSRAAYMRRTLDQLDIKIVIVEEAAAVLESHVLACITADSEHIIQMGDHKQLRPSAAHPMLNRDFSVGVSQFERLVGNGADCPMLNEQRRMRPEVADLVRPLYPELTDHQCTRGRPPLDGVDLKIPVCLLRHEFPETKDGSSYSNHHEAAMAVELASYLIEAGSKPESITILTTYRRQLIHIVKSIQLKGGDISKLRVSTVDGYQGEENSVIILSLVRSNDSGDIGFIRHENRACVALSRARDGFFILGNVDCMTTQKGQTLWTHVRATLSAAVRLRSRLPLVCAHGLRFLAQTPREVKGATRYAKCDAASTAYEHVWPTS</sequence>
<dbReference type="SUPFAM" id="SSF52540">
    <property type="entry name" value="P-loop containing nucleoside triphosphate hydrolases"/>
    <property type="match status" value="1"/>
</dbReference>
<dbReference type="PANTHER" id="PTHR10887">
    <property type="entry name" value="DNA2/NAM7 HELICASE FAMILY"/>
    <property type="match status" value="1"/>
</dbReference>
<protein>
    <recommendedName>
        <fullName evidence="1">AAA+ ATPase domain-containing protein</fullName>
    </recommendedName>
</protein>
<evidence type="ECO:0000313" key="3">
    <source>
        <dbReference type="Proteomes" id="UP001075354"/>
    </source>
</evidence>
<dbReference type="Gene3D" id="3.40.50.300">
    <property type="entry name" value="P-loop containing nucleotide triphosphate hydrolases"/>
    <property type="match status" value="2"/>
</dbReference>
<dbReference type="GO" id="GO:0031048">
    <property type="term" value="P:regulatory ncRNA-mediated heterochromatin formation"/>
    <property type="evidence" value="ECO:0007669"/>
    <property type="project" value="TreeGrafter"/>
</dbReference>
<comment type="caution">
    <text evidence="2">The sequence shown here is derived from an EMBL/GenBank/DDBJ whole genome shotgun (WGS) entry which is preliminary data.</text>
</comment>
<dbReference type="GO" id="GO:0031380">
    <property type="term" value="C:nuclear RNA-directed RNA polymerase complex"/>
    <property type="evidence" value="ECO:0007669"/>
    <property type="project" value="TreeGrafter"/>
</dbReference>
<dbReference type="Pfam" id="PF25396">
    <property type="entry name" value="ZNFX1"/>
    <property type="match status" value="1"/>
</dbReference>
<dbReference type="CDD" id="cd17936">
    <property type="entry name" value="EEXXEc_NFX1"/>
    <property type="match status" value="1"/>
</dbReference>
<dbReference type="Proteomes" id="UP001075354">
    <property type="component" value="Unassembled WGS sequence"/>
</dbReference>
<accession>A0AAV7X4Z4</accession>
<dbReference type="PANTHER" id="PTHR10887:SF341">
    <property type="entry name" value="NFX1-TYPE ZINC FINGER-CONTAINING PROTEIN 1"/>
    <property type="match status" value="1"/>
</dbReference>
<dbReference type="InterPro" id="IPR045055">
    <property type="entry name" value="DNA2/NAM7-like"/>
</dbReference>
<dbReference type="Pfam" id="PF13245">
    <property type="entry name" value="AAA_19"/>
    <property type="match status" value="1"/>
</dbReference>
<feature type="domain" description="AAA+ ATPase" evidence="1">
    <location>
        <begin position="257"/>
        <end position="436"/>
    </location>
</feature>
<dbReference type="EMBL" id="JAPTSV010000786">
    <property type="protein sequence ID" value="KAJ1519089.1"/>
    <property type="molecule type" value="Genomic_DNA"/>
</dbReference>
<keyword evidence="3" id="KW-1185">Reference proteome</keyword>
<evidence type="ECO:0000313" key="2">
    <source>
        <dbReference type="EMBL" id="KAJ1519089.1"/>
    </source>
</evidence>
<dbReference type="InterPro" id="IPR057373">
    <property type="entry name" value="ZNFX1"/>
</dbReference>
<dbReference type="InterPro" id="IPR041679">
    <property type="entry name" value="DNA2/NAM7-like_C"/>
</dbReference>
<reference evidence="2" key="1">
    <citation type="submission" date="2022-12" db="EMBL/GenBank/DDBJ databases">
        <title>Chromosome-level genome assembly of the bean flower thrips Megalurothrips usitatus.</title>
        <authorList>
            <person name="Ma L."/>
            <person name="Liu Q."/>
            <person name="Li H."/>
            <person name="Cai W."/>
        </authorList>
    </citation>
    <scope>NUCLEOTIDE SEQUENCE</scope>
    <source>
        <strain evidence="2">Cailab_2022a</strain>
    </source>
</reference>
<dbReference type="InterPro" id="IPR003593">
    <property type="entry name" value="AAA+_ATPase"/>
</dbReference>
<proteinExistence type="predicted"/>
<dbReference type="InterPro" id="IPR027417">
    <property type="entry name" value="P-loop_NTPase"/>
</dbReference>